<evidence type="ECO:0000313" key="10">
    <source>
        <dbReference type="Proteomes" id="UP000569329"/>
    </source>
</evidence>
<dbReference type="InterPro" id="IPR006153">
    <property type="entry name" value="Cation/H_exchanger_TM"/>
</dbReference>
<keyword evidence="4 7" id="KW-0812">Transmembrane</keyword>
<evidence type="ECO:0000256" key="4">
    <source>
        <dbReference type="ARBA" id="ARBA00022692"/>
    </source>
</evidence>
<dbReference type="Proteomes" id="UP000569329">
    <property type="component" value="Unassembled WGS sequence"/>
</dbReference>
<evidence type="ECO:0000256" key="1">
    <source>
        <dbReference type="ARBA" id="ARBA00004141"/>
    </source>
</evidence>
<accession>A0A839DXV7</accession>
<dbReference type="PANTHER" id="PTHR42751">
    <property type="entry name" value="SODIUM/HYDROGEN EXCHANGER FAMILY/TRKA DOMAIN PROTEIN"/>
    <property type="match status" value="1"/>
</dbReference>
<evidence type="ECO:0000256" key="5">
    <source>
        <dbReference type="ARBA" id="ARBA00022989"/>
    </source>
</evidence>
<sequence length="99" mass="10415">MLLLLLPGLECSASELVTGLRRSWLAGLLDLVLNAAPGALVALLLGWGPLGALAVAGITYISSSGIVAKVLGDSVTGKPRWCCRSRSSRASRWRCTHRS</sequence>
<evidence type="ECO:0000313" key="9">
    <source>
        <dbReference type="EMBL" id="MBA8824287.1"/>
    </source>
</evidence>
<dbReference type="PANTHER" id="PTHR42751:SF6">
    <property type="entry name" value="CONSERVED INTEGRAL MEMBRANE TRANSPORT PROTEIN-RELATED"/>
    <property type="match status" value="1"/>
</dbReference>
<dbReference type="GO" id="GO:0015297">
    <property type="term" value="F:antiporter activity"/>
    <property type="evidence" value="ECO:0007669"/>
    <property type="project" value="InterPro"/>
</dbReference>
<keyword evidence="5 7" id="KW-1133">Transmembrane helix</keyword>
<evidence type="ECO:0000256" key="6">
    <source>
        <dbReference type="ARBA" id="ARBA00023136"/>
    </source>
</evidence>
<proteinExistence type="inferred from homology"/>
<evidence type="ECO:0000256" key="7">
    <source>
        <dbReference type="SAM" id="Phobius"/>
    </source>
</evidence>
<dbReference type="AlphaFoldDB" id="A0A839DXV7"/>
<dbReference type="Gene3D" id="1.20.1530.20">
    <property type="match status" value="1"/>
</dbReference>
<name>A0A839DXV7_9PSEU</name>
<keyword evidence="10" id="KW-1185">Reference proteome</keyword>
<dbReference type="GO" id="GO:0016020">
    <property type="term" value="C:membrane"/>
    <property type="evidence" value="ECO:0007669"/>
    <property type="project" value="UniProtKB-SubCell"/>
</dbReference>
<evidence type="ECO:0000259" key="8">
    <source>
        <dbReference type="Pfam" id="PF00999"/>
    </source>
</evidence>
<keyword evidence="6 7" id="KW-0472">Membrane</keyword>
<reference evidence="9 10" key="1">
    <citation type="submission" date="2020-07" db="EMBL/GenBank/DDBJ databases">
        <title>Sequencing the genomes of 1000 actinobacteria strains.</title>
        <authorList>
            <person name="Klenk H.-P."/>
        </authorList>
    </citation>
    <scope>NUCLEOTIDE SEQUENCE [LARGE SCALE GENOMIC DNA]</scope>
    <source>
        <strain evidence="9 10">DSM 45975</strain>
    </source>
</reference>
<dbReference type="GO" id="GO:1902600">
    <property type="term" value="P:proton transmembrane transport"/>
    <property type="evidence" value="ECO:0007669"/>
    <property type="project" value="InterPro"/>
</dbReference>
<dbReference type="Pfam" id="PF00999">
    <property type="entry name" value="Na_H_Exchanger"/>
    <property type="match status" value="1"/>
</dbReference>
<comment type="subcellular location">
    <subcellularLocation>
        <location evidence="1">Membrane</location>
        <topology evidence="1">Multi-pass membrane protein</topology>
    </subcellularLocation>
</comment>
<gene>
    <name evidence="9" type="ORF">FHX42_001634</name>
</gene>
<organism evidence="9 10">
    <name type="scientific">Halosaccharopolyspora lacisalsi</name>
    <dbReference type="NCBI Taxonomy" id="1000566"/>
    <lineage>
        <taxon>Bacteria</taxon>
        <taxon>Bacillati</taxon>
        <taxon>Actinomycetota</taxon>
        <taxon>Actinomycetes</taxon>
        <taxon>Pseudonocardiales</taxon>
        <taxon>Pseudonocardiaceae</taxon>
        <taxon>Halosaccharopolyspora</taxon>
    </lineage>
</organism>
<evidence type="ECO:0000256" key="2">
    <source>
        <dbReference type="ARBA" id="ARBA00005551"/>
    </source>
</evidence>
<feature type="transmembrane region" description="Helical" evidence="7">
    <location>
        <begin position="37"/>
        <end position="61"/>
    </location>
</feature>
<feature type="domain" description="Cation/H+ exchanger transmembrane" evidence="8">
    <location>
        <begin position="2"/>
        <end position="76"/>
    </location>
</feature>
<protein>
    <submittedName>
        <fullName evidence="9">Kef-type K+ transport system membrane component KefB</fullName>
    </submittedName>
</protein>
<dbReference type="EMBL" id="JACGWZ010000002">
    <property type="protein sequence ID" value="MBA8824287.1"/>
    <property type="molecule type" value="Genomic_DNA"/>
</dbReference>
<evidence type="ECO:0000256" key="3">
    <source>
        <dbReference type="ARBA" id="ARBA00022448"/>
    </source>
</evidence>
<dbReference type="InterPro" id="IPR038770">
    <property type="entry name" value="Na+/solute_symporter_sf"/>
</dbReference>
<comment type="similarity">
    <text evidence="2">Belongs to the monovalent cation:proton antiporter 2 (CPA2) transporter (TC 2.A.37) family.</text>
</comment>
<comment type="caution">
    <text evidence="9">The sequence shown here is derived from an EMBL/GenBank/DDBJ whole genome shotgun (WGS) entry which is preliminary data.</text>
</comment>
<keyword evidence="3" id="KW-0813">Transport</keyword>